<evidence type="ECO:0000259" key="15">
    <source>
        <dbReference type="PROSITE" id="PS50928"/>
    </source>
</evidence>
<dbReference type="SUPFAM" id="SSF52540">
    <property type="entry name" value="P-loop containing nucleoside triphosphate hydrolases"/>
    <property type="match status" value="1"/>
</dbReference>
<feature type="transmembrane region" description="Helical" evidence="13">
    <location>
        <begin position="84"/>
        <end position="105"/>
    </location>
</feature>
<dbReference type="FunFam" id="3.40.50.300:FF:000016">
    <property type="entry name" value="Oligopeptide ABC transporter ATP-binding component"/>
    <property type="match status" value="1"/>
</dbReference>
<dbReference type="InterPro" id="IPR027417">
    <property type="entry name" value="P-loop_NTPase"/>
</dbReference>
<keyword evidence="11 13" id="KW-1133">Transmembrane helix</keyword>
<evidence type="ECO:0000256" key="7">
    <source>
        <dbReference type="ARBA" id="ARBA00022692"/>
    </source>
</evidence>
<keyword evidence="12 13" id="KW-0472">Membrane</keyword>
<dbReference type="AlphaFoldDB" id="A0A1L7CGJ5"/>
<protein>
    <submittedName>
        <fullName evidence="16">ABC transporter</fullName>
    </submittedName>
</protein>
<dbReference type="SMART" id="SM00382">
    <property type="entry name" value="AAA"/>
    <property type="match status" value="1"/>
</dbReference>
<evidence type="ECO:0000259" key="14">
    <source>
        <dbReference type="PROSITE" id="PS50893"/>
    </source>
</evidence>
<keyword evidence="5" id="KW-1003">Cell membrane</keyword>
<proteinExistence type="inferred from homology"/>
<dbReference type="InterPro" id="IPR035906">
    <property type="entry name" value="MetI-like_sf"/>
</dbReference>
<feature type="transmembrane region" description="Helical" evidence="13">
    <location>
        <begin position="248"/>
        <end position="271"/>
    </location>
</feature>
<evidence type="ECO:0000313" key="17">
    <source>
        <dbReference type="Proteomes" id="UP000185478"/>
    </source>
</evidence>
<dbReference type="Gene3D" id="1.10.3720.10">
    <property type="entry name" value="MetI-like"/>
    <property type="match status" value="1"/>
</dbReference>
<dbReference type="STRING" id="1431546.CAQU_07665"/>
<evidence type="ECO:0000256" key="12">
    <source>
        <dbReference type="ARBA" id="ARBA00023136"/>
    </source>
</evidence>
<comment type="similarity">
    <text evidence="3">Belongs to the ABC transporter superfamily.</text>
</comment>
<dbReference type="GO" id="GO:0005524">
    <property type="term" value="F:ATP binding"/>
    <property type="evidence" value="ECO:0007669"/>
    <property type="project" value="UniProtKB-KW"/>
</dbReference>
<feature type="transmembrane region" description="Helical" evidence="13">
    <location>
        <begin position="21"/>
        <end position="40"/>
    </location>
</feature>
<reference evidence="16 17" key="1">
    <citation type="submission" date="2014-08" db="EMBL/GenBank/DDBJ databases">
        <title>Complete genome sequence of Corynebacterium aquilae S-613T(T) (=DSM 44791(T)), isolated from the choana of a healthy golden eagle.</title>
        <authorList>
            <person name="Ruckert C."/>
            <person name="Albersmeier A."/>
            <person name="Winkler A."/>
            <person name="Kalinowski J."/>
        </authorList>
    </citation>
    <scope>NUCLEOTIDE SEQUENCE [LARGE SCALE GENOMIC DNA]</scope>
    <source>
        <strain evidence="16 17">S-613</strain>
    </source>
</reference>
<feature type="transmembrane region" description="Helical" evidence="13">
    <location>
        <begin position="203"/>
        <end position="228"/>
    </location>
</feature>
<dbReference type="Pfam" id="PF00005">
    <property type="entry name" value="ABC_tran"/>
    <property type="match status" value="1"/>
</dbReference>
<evidence type="ECO:0000256" key="9">
    <source>
        <dbReference type="ARBA" id="ARBA00022840"/>
    </source>
</evidence>
<dbReference type="RefSeq" id="WP_075726577.1">
    <property type="nucleotide sequence ID" value="NZ_CP009245.1"/>
</dbReference>
<evidence type="ECO:0000256" key="6">
    <source>
        <dbReference type="ARBA" id="ARBA00022519"/>
    </source>
</evidence>
<dbReference type="GO" id="GO:0016887">
    <property type="term" value="F:ATP hydrolysis activity"/>
    <property type="evidence" value="ECO:0007669"/>
    <property type="project" value="InterPro"/>
</dbReference>
<feature type="domain" description="ABC transporter" evidence="14">
    <location>
        <begin position="335"/>
        <end position="576"/>
    </location>
</feature>
<dbReference type="InterPro" id="IPR013563">
    <property type="entry name" value="Oligopep_ABC_C"/>
</dbReference>
<evidence type="ECO:0000256" key="3">
    <source>
        <dbReference type="ARBA" id="ARBA00005417"/>
    </source>
</evidence>
<dbReference type="CDD" id="cd03257">
    <property type="entry name" value="ABC_NikE_OppD_transporters"/>
    <property type="match status" value="1"/>
</dbReference>
<evidence type="ECO:0000256" key="8">
    <source>
        <dbReference type="ARBA" id="ARBA00022741"/>
    </source>
</evidence>
<feature type="domain" description="ABC transmembrane type-1" evidence="15">
    <location>
        <begin position="82"/>
        <end position="272"/>
    </location>
</feature>
<keyword evidence="7 13" id="KW-0812">Transmembrane</keyword>
<sequence length="651" mass="68967">MRKNLANRLSSKKVSFKRPNVPTIIAFTFVAIVVFVGFFGRQLAPFGPLEFVGAPGNPPNSEMLMGGDSLGRDVFSRLLVGTRWSLIIGFGATGLALIAGSILGSIAGTSHKYVDEFVMRTLDVIMAFPGIALAAVLVTVFGNSIGVIVVTIAFLYTPSVARVVRANVMAQYSEDYVAAERVLGATKPHILIKHVARNIAAPVLVFATVMVADAIVFEASLSFLGAGIQPPNPSWGSVINDGKELVAAGAWWATFWPGMLILATVLALNIVAEGISDAWASAGASKAGSASVADTKVRELTEKPEGTTFEVPGVDLAGKRIAANARVVPDSDTVIDVQNLSIGFPARYGDTNVVHDVSFSVRRGEIFGLVGESGSGKSLTTLTIMGLQASTAKVTGKVVFNGRDITDLTLKQRQNILGREIAMIYQDALGALNPSMKISAQLDQLIKRGGTRGKEELMQLVGLPPERILNSYPHELSGGQRQRVVIAMALSRDPSLIIADEPTTALDVTVQAQVIELLVDLQKKLGFALILVSHDLALVADTADRVAVLYGGRICETGDTAEVIGNPRHHYSRGLLASVLSVEHHADVLSQIPGTVPPPSEFPAGCRFAGRCPLATTKCAAEFPAITGADNHQVACHYPEPATQVAEAKQV</sequence>
<dbReference type="PROSITE" id="PS50893">
    <property type="entry name" value="ABC_TRANSPORTER_2"/>
    <property type="match status" value="1"/>
</dbReference>
<dbReference type="PANTHER" id="PTHR43297">
    <property type="entry name" value="OLIGOPEPTIDE TRANSPORT ATP-BINDING PROTEIN APPD"/>
    <property type="match status" value="1"/>
</dbReference>
<comment type="similarity">
    <text evidence="13">Belongs to the binding-protein-dependent transport system permease family.</text>
</comment>
<evidence type="ECO:0000256" key="4">
    <source>
        <dbReference type="ARBA" id="ARBA00022448"/>
    </source>
</evidence>
<dbReference type="GO" id="GO:0055085">
    <property type="term" value="P:transmembrane transport"/>
    <property type="evidence" value="ECO:0007669"/>
    <property type="project" value="InterPro"/>
</dbReference>
<dbReference type="KEGG" id="caqu:CAQU_07665"/>
<evidence type="ECO:0000256" key="1">
    <source>
        <dbReference type="ARBA" id="ARBA00004141"/>
    </source>
</evidence>
<dbReference type="InterPro" id="IPR017871">
    <property type="entry name" value="ABC_transporter-like_CS"/>
</dbReference>
<dbReference type="Proteomes" id="UP000185478">
    <property type="component" value="Chromosome"/>
</dbReference>
<dbReference type="GO" id="GO:0005886">
    <property type="term" value="C:plasma membrane"/>
    <property type="evidence" value="ECO:0007669"/>
    <property type="project" value="UniProtKB-SubCell"/>
</dbReference>
<dbReference type="InterPro" id="IPR050388">
    <property type="entry name" value="ABC_Ni/Peptide_Import"/>
</dbReference>
<accession>A0A1L7CGJ5</accession>
<evidence type="ECO:0000256" key="2">
    <source>
        <dbReference type="ARBA" id="ARBA00004202"/>
    </source>
</evidence>
<evidence type="ECO:0000256" key="13">
    <source>
        <dbReference type="RuleBase" id="RU363032"/>
    </source>
</evidence>
<keyword evidence="10" id="KW-1278">Translocase</keyword>
<evidence type="ECO:0000256" key="11">
    <source>
        <dbReference type="ARBA" id="ARBA00022989"/>
    </source>
</evidence>
<keyword evidence="4 13" id="KW-0813">Transport</keyword>
<comment type="subcellular location">
    <subcellularLocation>
        <location evidence="13">Cell membrane</location>
        <topology evidence="13">Multi-pass membrane protein</topology>
    </subcellularLocation>
    <subcellularLocation>
        <location evidence="2">Cell membrane</location>
        <topology evidence="2">Peripheral membrane protein</topology>
    </subcellularLocation>
    <subcellularLocation>
        <location evidence="1">Membrane</location>
        <topology evidence="1">Multi-pass membrane protein</topology>
    </subcellularLocation>
</comment>
<dbReference type="InterPro" id="IPR003593">
    <property type="entry name" value="AAA+_ATPase"/>
</dbReference>
<name>A0A1L7CGJ5_9CORY</name>
<dbReference type="Gene3D" id="3.40.50.300">
    <property type="entry name" value="P-loop containing nucleotide triphosphate hydrolases"/>
    <property type="match status" value="1"/>
</dbReference>
<feature type="transmembrane region" description="Helical" evidence="13">
    <location>
        <begin position="117"/>
        <end position="138"/>
    </location>
</feature>
<dbReference type="EMBL" id="CP009245">
    <property type="protein sequence ID" value="APT84968.1"/>
    <property type="molecule type" value="Genomic_DNA"/>
</dbReference>
<evidence type="ECO:0000256" key="10">
    <source>
        <dbReference type="ARBA" id="ARBA00022967"/>
    </source>
</evidence>
<feature type="transmembrane region" description="Helical" evidence="13">
    <location>
        <begin position="144"/>
        <end position="164"/>
    </location>
</feature>
<keyword evidence="6" id="KW-0997">Cell inner membrane</keyword>
<keyword evidence="17" id="KW-1185">Reference proteome</keyword>
<dbReference type="Pfam" id="PF00528">
    <property type="entry name" value="BPD_transp_1"/>
    <property type="match status" value="1"/>
</dbReference>
<gene>
    <name evidence="16" type="ORF">CAQU_07665</name>
</gene>
<dbReference type="SUPFAM" id="SSF161098">
    <property type="entry name" value="MetI-like"/>
    <property type="match status" value="1"/>
</dbReference>
<dbReference type="InterPro" id="IPR000515">
    <property type="entry name" value="MetI-like"/>
</dbReference>
<dbReference type="Pfam" id="PF08352">
    <property type="entry name" value="oligo_HPY"/>
    <property type="match status" value="1"/>
</dbReference>
<dbReference type="CDD" id="cd06261">
    <property type="entry name" value="TM_PBP2"/>
    <property type="match status" value="1"/>
</dbReference>
<organism evidence="16 17">
    <name type="scientific">Corynebacterium aquilae DSM 44791</name>
    <dbReference type="NCBI Taxonomy" id="1431546"/>
    <lineage>
        <taxon>Bacteria</taxon>
        <taxon>Bacillati</taxon>
        <taxon>Actinomycetota</taxon>
        <taxon>Actinomycetes</taxon>
        <taxon>Mycobacteriales</taxon>
        <taxon>Corynebacteriaceae</taxon>
        <taxon>Corynebacterium</taxon>
    </lineage>
</organism>
<keyword evidence="9" id="KW-0067">ATP-binding</keyword>
<dbReference type="PROSITE" id="PS00211">
    <property type="entry name" value="ABC_TRANSPORTER_1"/>
    <property type="match status" value="1"/>
</dbReference>
<dbReference type="GO" id="GO:0015833">
    <property type="term" value="P:peptide transport"/>
    <property type="evidence" value="ECO:0007669"/>
    <property type="project" value="InterPro"/>
</dbReference>
<dbReference type="InterPro" id="IPR003439">
    <property type="entry name" value="ABC_transporter-like_ATP-bd"/>
</dbReference>
<dbReference type="PANTHER" id="PTHR43297:SF14">
    <property type="entry name" value="ATPASE AAA-TYPE CORE DOMAIN-CONTAINING PROTEIN"/>
    <property type="match status" value="1"/>
</dbReference>
<dbReference type="PROSITE" id="PS50928">
    <property type="entry name" value="ABC_TM1"/>
    <property type="match status" value="1"/>
</dbReference>
<evidence type="ECO:0000256" key="5">
    <source>
        <dbReference type="ARBA" id="ARBA00022475"/>
    </source>
</evidence>
<evidence type="ECO:0000313" key="16">
    <source>
        <dbReference type="EMBL" id="APT84968.1"/>
    </source>
</evidence>
<dbReference type="OrthoDB" id="8036461at2"/>
<keyword evidence="8" id="KW-0547">Nucleotide-binding</keyword>
<dbReference type="NCBIfam" id="TIGR01727">
    <property type="entry name" value="oligo_HPY"/>
    <property type="match status" value="1"/>
</dbReference>